<proteinExistence type="predicted"/>
<sequence>MGKAALELVEKMVEALNNHVIEGQEEFWSEDMIWRGPAGIGTLYGLKAFQDGQQRPFLHAFPDKKAVDEVRFGCGQYAASTGVVEATHLGEWLGIPPTGKAVRVRYMDIWRSEGDKLVENWVLIDLIDFMQQIGIDPLEIIRERLRQIKGQGSSDKG</sequence>
<dbReference type="EMBL" id="QWLA01000015">
    <property type="protein sequence ID" value="RIH87881.1"/>
    <property type="molecule type" value="Genomic_DNA"/>
</dbReference>
<dbReference type="InterPro" id="IPR032710">
    <property type="entry name" value="NTF2-like_dom_sf"/>
</dbReference>
<gene>
    <name evidence="1" type="ORF">Mrose_01119</name>
</gene>
<evidence type="ECO:0000313" key="2">
    <source>
        <dbReference type="Proteomes" id="UP000265341"/>
    </source>
</evidence>
<dbReference type="AlphaFoldDB" id="A0A399EZX4"/>
<dbReference type="SUPFAM" id="SSF54427">
    <property type="entry name" value="NTF2-like"/>
    <property type="match status" value="1"/>
</dbReference>
<dbReference type="Proteomes" id="UP000265341">
    <property type="component" value="Unassembled WGS sequence"/>
</dbReference>
<protein>
    <recommendedName>
        <fullName evidence="3">SnoaL-like polyketide cyclase</fullName>
    </recommendedName>
</protein>
<name>A0A399EZX4_9DEIN</name>
<evidence type="ECO:0000313" key="1">
    <source>
        <dbReference type="EMBL" id="RIH87881.1"/>
    </source>
</evidence>
<comment type="caution">
    <text evidence="1">The sequence shown here is derived from an EMBL/GenBank/DDBJ whole genome shotgun (WGS) entry which is preliminary data.</text>
</comment>
<dbReference type="OrthoDB" id="9182871at2"/>
<dbReference type="RefSeq" id="WP_119276445.1">
    <property type="nucleotide sequence ID" value="NZ_QWLA01000015.1"/>
</dbReference>
<keyword evidence="2" id="KW-1185">Reference proteome</keyword>
<evidence type="ECO:0008006" key="3">
    <source>
        <dbReference type="Google" id="ProtNLM"/>
    </source>
</evidence>
<organism evidence="1 2">
    <name type="scientific">Calidithermus roseus</name>
    <dbReference type="NCBI Taxonomy" id="1644118"/>
    <lineage>
        <taxon>Bacteria</taxon>
        <taxon>Thermotogati</taxon>
        <taxon>Deinococcota</taxon>
        <taxon>Deinococci</taxon>
        <taxon>Thermales</taxon>
        <taxon>Thermaceae</taxon>
        <taxon>Calidithermus</taxon>
    </lineage>
</organism>
<dbReference type="Gene3D" id="3.10.450.50">
    <property type="match status" value="1"/>
</dbReference>
<dbReference type="Pfam" id="PF07366">
    <property type="entry name" value="SnoaL"/>
    <property type="match status" value="1"/>
</dbReference>
<accession>A0A399EZX4</accession>
<dbReference type="GO" id="GO:0030638">
    <property type="term" value="P:polyketide metabolic process"/>
    <property type="evidence" value="ECO:0007669"/>
    <property type="project" value="InterPro"/>
</dbReference>
<dbReference type="InterPro" id="IPR009959">
    <property type="entry name" value="Cyclase_SnoaL-like"/>
</dbReference>
<dbReference type="PANTHER" id="PTHR38436:SF1">
    <property type="entry name" value="ESTER CYCLASE"/>
    <property type="match status" value="1"/>
</dbReference>
<dbReference type="PANTHER" id="PTHR38436">
    <property type="entry name" value="POLYKETIDE CYCLASE SNOAL-LIKE DOMAIN"/>
    <property type="match status" value="1"/>
</dbReference>
<reference evidence="1 2" key="1">
    <citation type="submission" date="2018-08" db="EMBL/GenBank/DDBJ databases">
        <title>Meiothermus roseus NBRC 110900 genome sequencing project.</title>
        <authorList>
            <person name="Da Costa M.S."/>
            <person name="Albuquerque L."/>
            <person name="Raposo P."/>
            <person name="Froufe H.J.C."/>
            <person name="Barroso C.S."/>
            <person name="Egas C."/>
        </authorList>
    </citation>
    <scope>NUCLEOTIDE SEQUENCE [LARGE SCALE GENOMIC DNA]</scope>
    <source>
        <strain evidence="1 2">NBRC 110900</strain>
    </source>
</reference>